<dbReference type="GO" id="GO:0043565">
    <property type="term" value="F:sequence-specific DNA binding"/>
    <property type="evidence" value="ECO:0007669"/>
    <property type="project" value="InterPro"/>
</dbReference>
<dbReference type="PRINTS" id="PR01590">
    <property type="entry name" value="HTHFIS"/>
</dbReference>
<dbReference type="GO" id="GO:0006355">
    <property type="term" value="P:regulation of DNA-templated transcription"/>
    <property type="evidence" value="ECO:0007669"/>
    <property type="project" value="InterPro"/>
</dbReference>
<dbReference type="Gene3D" id="3.30.450.40">
    <property type="match status" value="1"/>
</dbReference>
<dbReference type="InterPro" id="IPR003018">
    <property type="entry name" value="GAF"/>
</dbReference>
<evidence type="ECO:0000256" key="4">
    <source>
        <dbReference type="ARBA" id="ARBA00023125"/>
    </source>
</evidence>
<dbReference type="FunFam" id="3.40.50.300:FF:000006">
    <property type="entry name" value="DNA-binding transcriptional regulator NtrC"/>
    <property type="match status" value="1"/>
</dbReference>
<dbReference type="Pfam" id="PF01590">
    <property type="entry name" value="GAF"/>
    <property type="match status" value="1"/>
</dbReference>
<evidence type="ECO:0000259" key="7">
    <source>
        <dbReference type="PROSITE" id="PS50045"/>
    </source>
</evidence>
<dbReference type="InterPro" id="IPR025944">
    <property type="entry name" value="Sigma_54_int_dom_CS"/>
</dbReference>
<dbReference type="InterPro" id="IPR058031">
    <property type="entry name" value="AAA_lid_NorR"/>
</dbReference>
<sequence length="631" mass="68451">MAMSTEQQLGRARRSFFEHGAMPAGQVPDAILQSWRRCQRQGLAAEATPAIEPVSAARLREMRERHETLWRRARAELEGLSADAAATGSVVLLTDEAGWILDAEGSTGFLERAGRVALMPGACWSESVLGTNAIGTAIVESRSIEVRGGEHYLAPHGILSCAAAPIFDPYGQLVGVLDISGDARLQHIHALGLARRAVASIEHRYFDDGIADCELLRVHHDPALLGTAHEGLLAFRGGRLVAANRAGLQLFGLERHELGRARYDALFEEPLTRLRHDGALFDRQGRALYGRVDERGDARPRRRATQPPITVSAARQDGDRDAPLFEAEIERLLGRACRVLDAELPVLVQGETGTGKEVFARELHRRCTRAARPFVAVNCAALPEGLIEAELFGYEDGAFTGARKHGSPGLLRQAEGGVLFLDEIGDMPLALQPRLLRVLQERELSPLGGGKPVRLDFALVCATHQDLQAAIADGRFRADLYYRIAHHVVALPALRAHADRPLLVQELWQRLGQGRRLSADALQVLADYDWPGNLRQLSACLRTLVALSEPGERIDRDALPGYLATRTAVSAVAAAAPTPAPAPAPADSLEQLAQAAMRQALDACGGNVAKAARRLGISRSTLYRRLGPQRA</sequence>
<organism evidence="9 10">
    <name type="scientific">Xanthomonas euroxanthea</name>
    <dbReference type="NCBI Taxonomy" id="2259622"/>
    <lineage>
        <taxon>Bacteria</taxon>
        <taxon>Pseudomonadati</taxon>
        <taxon>Pseudomonadota</taxon>
        <taxon>Gammaproteobacteria</taxon>
        <taxon>Lysobacterales</taxon>
        <taxon>Lysobacteraceae</taxon>
        <taxon>Xanthomonas</taxon>
    </lineage>
</organism>
<dbReference type="Gene3D" id="3.40.50.300">
    <property type="entry name" value="P-loop containing nucleotide triphosphate hydrolases"/>
    <property type="match status" value="1"/>
</dbReference>
<dbReference type="InterPro" id="IPR009057">
    <property type="entry name" value="Homeodomain-like_sf"/>
</dbReference>
<dbReference type="InterPro" id="IPR002078">
    <property type="entry name" value="Sigma_54_int"/>
</dbReference>
<dbReference type="PROSITE" id="PS00688">
    <property type="entry name" value="SIGMA54_INTERACT_3"/>
    <property type="match status" value="1"/>
</dbReference>
<dbReference type="Gene3D" id="1.10.10.60">
    <property type="entry name" value="Homeodomain-like"/>
    <property type="match status" value="1"/>
</dbReference>
<gene>
    <name evidence="9" type="ORF">XSP_000110</name>
</gene>
<dbReference type="GO" id="GO:0005524">
    <property type="term" value="F:ATP binding"/>
    <property type="evidence" value="ECO:0007669"/>
    <property type="project" value="UniProtKB-KW"/>
</dbReference>
<dbReference type="Proteomes" id="UP000515493">
    <property type="component" value="Chromosome"/>
</dbReference>
<keyword evidence="1" id="KW-0547">Nucleotide-binding</keyword>
<dbReference type="InterPro" id="IPR027417">
    <property type="entry name" value="P-loop_NTPase"/>
</dbReference>
<dbReference type="SMART" id="SM00382">
    <property type="entry name" value="AAA"/>
    <property type="match status" value="1"/>
</dbReference>
<dbReference type="InterPro" id="IPR003593">
    <property type="entry name" value="AAA+_ATPase"/>
</dbReference>
<feature type="domain" description="Sigma-54 factor interaction" evidence="7">
    <location>
        <begin position="329"/>
        <end position="546"/>
    </location>
</feature>
<dbReference type="GeneID" id="79387462"/>
<evidence type="ECO:0000313" key="10">
    <source>
        <dbReference type="Proteomes" id="UP000515493"/>
    </source>
</evidence>
<keyword evidence="5" id="KW-0804">Transcription</keyword>
<reference evidence="9 10" key="1">
    <citation type="submission" date="2020-07" db="EMBL/GenBank/DDBJ databases">
        <authorList>
            <person name="Teixeira M."/>
        </authorList>
    </citation>
    <scope>NUCLEOTIDE SEQUENCE [LARGE SCALE GENOMIC DNA]</scope>
    <source>
        <strain evidence="9">1</strain>
        <strain evidence="8">Xanthomonas sp. CPBF 367</strain>
    </source>
</reference>
<accession>A0A8E4ME07</accession>
<dbReference type="RefSeq" id="WP_119130071.1">
    <property type="nucleotide sequence ID" value="NZ_LR861803.1"/>
</dbReference>
<proteinExistence type="predicted"/>
<dbReference type="Gene3D" id="1.10.8.60">
    <property type="match status" value="1"/>
</dbReference>
<dbReference type="SUPFAM" id="SSF52540">
    <property type="entry name" value="P-loop containing nucleoside triphosphate hydrolases"/>
    <property type="match status" value="1"/>
</dbReference>
<name>A0A8E4ME07_9XANT</name>
<keyword evidence="3" id="KW-0805">Transcription regulation</keyword>
<dbReference type="PANTHER" id="PTHR32071:SF77">
    <property type="entry name" value="TRANSCRIPTIONAL REGULATORY PROTEIN"/>
    <property type="match status" value="1"/>
</dbReference>
<evidence type="ECO:0000256" key="2">
    <source>
        <dbReference type="ARBA" id="ARBA00022840"/>
    </source>
</evidence>
<feature type="region of interest" description="Disordered" evidence="6">
    <location>
        <begin position="295"/>
        <end position="317"/>
    </location>
</feature>
<dbReference type="InterPro" id="IPR029016">
    <property type="entry name" value="GAF-like_dom_sf"/>
</dbReference>
<evidence type="ECO:0000256" key="5">
    <source>
        <dbReference type="ARBA" id="ARBA00023163"/>
    </source>
</evidence>
<dbReference type="Pfam" id="PF02954">
    <property type="entry name" value="HTH_8"/>
    <property type="match status" value="1"/>
</dbReference>
<dbReference type="CDD" id="cd00009">
    <property type="entry name" value="AAA"/>
    <property type="match status" value="1"/>
</dbReference>
<dbReference type="Pfam" id="PF25601">
    <property type="entry name" value="AAA_lid_14"/>
    <property type="match status" value="1"/>
</dbReference>
<dbReference type="EMBL" id="LR824641">
    <property type="protein sequence ID" value="CAD0309301.1"/>
    <property type="molecule type" value="Genomic_DNA"/>
</dbReference>
<keyword evidence="4" id="KW-0238">DNA-binding</keyword>
<dbReference type="KEGG" id="xeu:XSP_000110"/>
<evidence type="ECO:0000313" key="9">
    <source>
        <dbReference type="EMBL" id="CAD1785982.1"/>
    </source>
</evidence>
<dbReference type="AlphaFoldDB" id="A0A8E4ME07"/>
<dbReference type="InterPro" id="IPR002197">
    <property type="entry name" value="HTH_Fis"/>
</dbReference>
<evidence type="ECO:0000256" key="6">
    <source>
        <dbReference type="SAM" id="MobiDB-lite"/>
    </source>
</evidence>
<dbReference type="InterPro" id="IPR025662">
    <property type="entry name" value="Sigma_54_int_dom_ATP-bd_1"/>
</dbReference>
<dbReference type="PANTHER" id="PTHR32071">
    <property type="entry name" value="TRANSCRIPTIONAL REGULATORY PROTEIN"/>
    <property type="match status" value="1"/>
</dbReference>
<evidence type="ECO:0000313" key="8">
    <source>
        <dbReference type="EMBL" id="CAD0309301.1"/>
    </source>
</evidence>
<evidence type="ECO:0000256" key="1">
    <source>
        <dbReference type="ARBA" id="ARBA00022741"/>
    </source>
</evidence>
<protein>
    <submittedName>
        <fullName evidence="9">Sigma-54-dependent Fis family transcriptional regulator</fullName>
    </submittedName>
</protein>
<dbReference type="SUPFAM" id="SSF46689">
    <property type="entry name" value="Homeodomain-like"/>
    <property type="match status" value="1"/>
</dbReference>
<dbReference type="Pfam" id="PF00158">
    <property type="entry name" value="Sigma54_activat"/>
    <property type="match status" value="1"/>
</dbReference>
<keyword evidence="2" id="KW-0067">ATP-binding</keyword>
<dbReference type="PROSITE" id="PS00675">
    <property type="entry name" value="SIGMA54_INTERACT_1"/>
    <property type="match status" value="1"/>
</dbReference>
<dbReference type="PROSITE" id="PS50045">
    <property type="entry name" value="SIGMA54_INTERACT_4"/>
    <property type="match status" value="1"/>
</dbReference>
<dbReference type="EMBL" id="LR861803">
    <property type="protein sequence ID" value="CAD1785982.1"/>
    <property type="molecule type" value="Genomic_DNA"/>
</dbReference>
<evidence type="ECO:0000256" key="3">
    <source>
        <dbReference type="ARBA" id="ARBA00023015"/>
    </source>
</evidence>